<dbReference type="CDD" id="cd02012">
    <property type="entry name" value="TPP_TK"/>
    <property type="match status" value="1"/>
</dbReference>
<evidence type="ECO:0000256" key="11">
    <source>
        <dbReference type="PIRSR" id="PIRSR605478-3"/>
    </source>
</evidence>
<dbReference type="GO" id="GO:0005829">
    <property type="term" value="C:cytosol"/>
    <property type="evidence" value="ECO:0007669"/>
    <property type="project" value="TreeGrafter"/>
</dbReference>
<feature type="binding site" evidence="10">
    <location>
        <position position="468"/>
    </location>
    <ligand>
        <name>substrate</name>
    </ligand>
</feature>
<evidence type="ECO:0000256" key="14">
    <source>
        <dbReference type="SAM" id="Coils"/>
    </source>
</evidence>
<evidence type="ECO:0000256" key="1">
    <source>
        <dbReference type="ARBA" id="ARBA00007131"/>
    </source>
</evidence>
<dbReference type="Pfam" id="PF22613">
    <property type="entry name" value="Transketolase_C_1"/>
    <property type="match status" value="1"/>
</dbReference>
<comment type="caution">
    <text evidence="17">The sequence shown here is derived from an EMBL/GenBank/DDBJ whole genome shotgun (WGS) entry which is preliminary data.</text>
</comment>
<feature type="binding site" evidence="11">
    <location>
        <position position="154"/>
    </location>
    <ligand>
        <name>thiamine diphosphate</name>
        <dbReference type="ChEBI" id="CHEBI:58937"/>
    </ligand>
</feature>
<keyword evidence="5 12" id="KW-0460">Magnesium</keyword>
<dbReference type="GO" id="GO:0004802">
    <property type="term" value="F:transketolase activity"/>
    <property type="evidence" value="ECO:0007669"/>
    <property type="project" value="UniProtKB-UniRule"/>
</dbReference>
<dbReference type="FunFam" id="3.40.50.970:FF:000004">
    <property type="entry name" value="Transketolase"/>
    <property type="match status" value="1"/>
</dbReference>
<feature type="binding site" evidence="10">
    <location>
        <position position="464"/>
    </location>
    <ligand>
        <name>substrate</name>
    </ligand>
</feature>
<dbReference type="AlphaFoldDB" id="A0A938XV59"/>
<dbReference type="GO" id="GO:0046872">
    <property type="term" value="F:metal ion binding"/>
    <property type="evidence" value="ECO:0007669"/>
    <property type="project" value="UniProtKB-KW"/>
</dbReference>
<dbReference type="SUPFAM" id="SSF52518">
    <property type="entry name" value="Thiamin diphosphate-binding fold (THDP-binding)"/>
    <property type="match status" value="2"/>
</dbReference>
<sequence length="652" mass="71821">MLKEVANITRGLSVDAVEKAGSGHPGMPVGCADIGAVLYGEVMDFDPTSPEWPDRDRFVLSAGHGSAWLYSFLHLTGYDLSLEDLKNFRQLGSKTPGHPEYNDTEGIETTTGPLGQGFANAVGMAISEKMLAERYNTDEHTIIDHYTYTILGDGCMMEGISSEAASYAGHLGLDKLIAIYDDNNISIEGKTDITFTESVVDRFKSYGWHVIEDVDGHDIDAVKEAIAEAKKSNKPTLIDANTTIAYGAPNKAGTSDAHGAPLGTEDIKGLKEKFDLPVEEEFYVSDAVRDFFAERKEQLVEQRKEWEAEFEAWAQANPELKEQWDQAHNLELPQDLEEIVHAVELDTPRATRKASGPTLRAIADDVPYLVGGSADLAPSNKTYLNKYSEIQPGEFRGRNFRFGVREHAMGAIVNGISLHAGLRPFAATFLVFSDYMRSAIRMAALMEQPVVYVFTHDSIYIGEDGPTHQPVEHVEALRVIPNLEVLRPADEEETKEAWLEAMNRTEGPTALVLTRQNLPHLDKENGLADFDKGAYVVQGTEDAEIVLLASGSEVSLAQEVADELEEESKIVSVPEREKFLAQDEDYINEVLGEDTFRVVLEAGVSSGWYQLLNDKYHVVSVEEFGASGPGAEVGEHFGFIAEDIAADIKEKL</sequence>
<feature type="binding site" evidence="11">
    <location>
        <position position="432"/>
    </location>
    <ligand>
        <name>thiamine diphosphate</name>
        <dbReference type="ChEBI" id="CHEBI:58937"/>
    </ligand>
</feature>
<feature type="binding site" evidence="12">
    <location>
        <position position="185"/>
    </location>
    <ligand>
        <name>Mg(2+)</name>
        <dbReference type="ChEBI" id="CHEBI:18420"/>
    </ligand>
</feature>
<dbReference type="EC" id="2.2.1.1" evidence="2 8"/>
<protein>
    <recommendedName>
        <fullName evidence="2 8">Transketolase</fullName>
        <ecNumber evidence="2 8">2.2.1.1</ecNumber>
    </recommendedName>
</protein>
<dbReference type="Proteomes" id="UP000774000">
    <property type="component" value="Unassembled WGS sequence"/>
</dbReference>
<keyword evidence="18" id="KW-1185">Reference proteome</keyword>
<feature type="binding site" evidence="11">
    <location>
        <position position="258"/>
    </location>
    <ligand>
        <name>thiamine diphosphate</name>
        <dbReference type="ChEBI" id="CHEBI:58937"/>
    </ligand>
</feature>
<evidence type="ECO:0000256" key="5">
    <source>
        <dbReference type="ARBA" id="ARBA00022842"/>
    </source>
</evidence>
<evidence type="ECO:0000313" key="18">
    <source>
        <dbReference type="Proteomes" id="UP000774000"/>
    </source>
</evidence>
<dbReference type="SUPFAM" id="SSF52922">
    <property type="entry name" value="TK C-terminal domain-like"/>
    <property type="match status" value="1"/>
</dbReference>
<evidence type="ECO:0000256" key="4">
    <source>
        <dbReference type="ARBA" id="ARBA00022723"/>
    </source>
</evidence>
<dbReference type="InterPro" id="IPR029061">
    <property type="entry name" value="THDP-binding"/>
</dbReference>
<feature type="active site" description="Proton donor" evidence="9">
    <location>
        <position position="406"/>
    </location>
</feature>
<feature type="binding site" evidence="10">
    <location>
        <position position="515"/>
    </location>
    <ligand>
        <name>substrate</name>
    </ligand>
</feature>
<dbReference type="InterPro" id="IPR009014">
    <property type="entry name" value="Transketo_C/PFOR_II"/>
</dbReference>
<dbReference type="EMBL" id="JAFBDQ010000012">
    <property type="protein sequence ID" value="MBM7557434.1"/>
    <property type="molecule type" value="Genomic_DNA"/>
</dbReference>
<gene>
    <name evidence="17" type="ORF">JOC47_002300</name>
</gene>
<comment type="catalytic activity">
    <reaction evidence="7">
        <text>D-sedoheptulose 7-phosphate + D-glyceraldehyde 3-phosphate = aldehydo-D-ribose 5-phosphate + D-xylulose 5-phosphate</text>
        <dbReference type="Rhea" id="RHEA:10508"/>
        <dbReference type="ChEBI" id="CHEBI:57483"/>
        <dbReference type="ChEBI" id="CHEBI:57737"/>
        <dbReference type="ChEBI" id="CHEBI:58273"/>
        <dbReference type="ChEBI" id="CHEBI:59776"/>
        <dbReference type="EC" id="2.2.1.1"/>
    </reaction>
</comment>
<dbReference type="InterPro" id="IPR005475">
    <property type="entry name" value="Transketolase-like_Pyr-bd"/>
</dbReference>
<feature type="site" description="Important for catalytic activity" evidence="13">
    <location>
        <position position="258"/>
    </location>
</feature>
<dbReference type="InterPro" id="IPR033247">
    <property type="entry name" value="Transketolase_fam"/>
</dbReference>
<feature type="binding site" evidence="10">
    <location>
        <position position="352"/>
    </location>
    <ligand>
        <name>substrate</name>
    </ligand>
</feature>
<keyword evidence="14" id="KW-0175">Coiled coil</keyword>
<dbReference type="Pfam" id="PF00456">
    <property type="entry name" value="Transketolase_N"/>
    <property type="match status" value="1"/>
</dbReference>
<feature type="binding site" evidence="10">
    <location>
        <position position="24"/>
    </location>
    <ligand>
        <name>substrate</name>
    </ligand>
</feature>
<name>A0A938XV59_9FIRM</name>
<feature type="domain" description="Transketolase-like pyrimidine-binding" evidence="16">
    <location>
        <begin position="349"/>
        <end position="520"/>
    </location>
</feature>
<dbReference type="GO" id="GO:0006098">
    <property type="term" value="P:pentose-phosphate shunt"/>
    <property type="evidence" value="ECO:0007669"/>
    <property type="project" value="TreeGrafter"/>
</dbReference>
<evidence type="ECO:0000256" key="15">
    <source>
        <dbReference type="SAM" id="MobiDB-lite"/>
    </source>
</evidence>
<dbReference type="InterPro" id="IPR005474">
    <property type="entry name" value="Transketolase_N"/>
</dbReference>
<dbReference type="RefSeq" id="WP_204702183.1">
    <property type="nucleotide sequence ID" value="NZ_JAFBDQ010000012.1"/>
</dbReference>
<evidence type="ECO:0000256" key="9">
    <source>
        <dbReference type="PIRSR" id="PIRSR605478-1"/>
    </source>
</evidence>
<dbReference type="InterPro" id="IPR005478">
    <property type="entry name" value="Transketolase_bac-like"/>
</dbReference>
<feature type="site" description="Important for catalytic activity" evidence="13">
    <location>
        <position position="24"/>
    </location>
</feature>
<feature type="region of interest" description="Disordered" evidence="15">
    <location>
        <begin position="93"/>
        <end position="112"/>
    </location>
</feature>
<dbReference type="InterPro" id="IPR055152">
    <property type="entry name" value="Transketolase-like_C_2"/>
</dbReference>
<organism evidence="17 18">
    <name type="scientific">Halanaerobacter jeridensis</name>
    <dbReference type="NCBI Taxonomy" id="706427"/>
    <lineage>
        <taxon>Bacteria</taxon>
        <taxon>Bacillati</taxon>
        <taxon>Bacillota</taxon>
        <taxon>Clostridia</taxon>
        <taxon>Halanaerobiales</taxon>
        <taxon>Halobacteroidaceae</taxon>
        <taxon>Halanaerobacter</taxon>
    </lineage>
</organism>
<dbReference type="SMART" id="SM00861">
    <property type="entry name" value="Transket_pyr"/>
    <property type="match status" value="1"/>
</dbReference>
<feature type="coiled-coil region" evidence="14">
    <location>
        <begin position="289"/>
        <end position="323"/>
    </location>
</feature>
<evidence type="ECO:0000256" key="10">
    <source>
        <dbReference type="PIRSR" id="PIRSR605478-2"/>
    </source>
</evidence>
<dbReference type="PANTHER" id="PTHR43522">
    <property type="entry name" value="TRANSKETOLASE"/>
    <property type="match status" value="1"/>
</dbReference>
<feature type="binding site" evidence="11">
    <location>
        <position position="64"/>
    </location>
    <ligand>
        <name>thiamine diphosphate</name>
        <dbReference type="ChEBI" id="CHEBI:58937"/>
    </ligand>
</feature>
<feature type="binding site" evidence="11">
    <location>
        <begin position="112"/>
        <end position="114"/>
    </location>
    <ligand>
        <name>thiamine diphosphate</name>
        <dbReference type="ChEBI" id="CHEBI:58937"/>
    </ligand>
</feature>
<comment type="cofactor">
    <cofactor evidence="12">
        <name>Mg(2+)</name>
        <dbReference type="ChEBI" id="CHEBI:18420"/>
    </cofactor>
    <text evidence="12">Binds 1 Mg(2+) ion per subunit. Can also utilize other divalent metal cations, such as Ca(2+), Mn(2+) and Co(2+).</text>
</comment>
<dbReference type="Gene3D" id="3.40.50.920">
    <property type="match status" value="1"/>
</dbReference>
<proteinExistence type="inferred from homology"/>
<evidence type="ECO:0000256" key="7">
    <source>
        <dbReference type="ARBA" id="ARBA00049473"/>
    </source>
</evidence>
<comment type="similarity">
    <text evidence="1">Belongs to the transketolase family.</text>
</comment>
<keyword evidence="4 12" id="KW-0479">Metal-binding</keyword>
<dbReference type="Gene3D" id="3.40.50.970">
    <property type="match status" value="2"/>
</dbReference>
<dbReference type="Pfam" id="PF02779">
    <property type="entry name" value="Transket_pyr"/>
    <property type="match status" value="1"/>
</dbReference>
<evidence type="ECO:0000256" key="12">
    <source>
        <dbReference type="PIRSR" id="PIRSR605478-4"/>
    </source>
</evidence>
<evidence type="ECO:0000259" key="16">
    <source>
        <dbReference type="SMART" id="SM00861"/>
    </source>
</evidence>
<keyword evidence="6 11" id="KW-0786">Thiamine pyrophosphate</keyword>
<comment type="cofactor">
    <cofactor evidence="11">
        <name>thiamine diphosphate</name>
        <dbReference type="ChEBI" id="CHEBI:58937"/>
    </cofactor>
    <text evidence="11">Binds 1 thiamine pyrophosphate per subunit. During the reaction, the substrate forms a covalent intermediate with the cofactor.</text>
</comment>
<evidence type="ECO:0000256" key="3">
    <source>
        <dbReference type="ARBA" id="ARBA00022679"/>
    </source>
</evidence>
<feature type="binding site" evidence="12">
    <location>
        <position position="153"/>
    </location>
    <ligand>
        <name>Mg(2+)</name>
        <dbReference type="ChEBI" id="CHEBI:18420"/>
    </ligand>
</feature>
<feature type="binding site" evidence="11">
    <location>
        <position position="183"/>
    </location>
    <ligand>
        <name>thiamine diphosphate</name>
        <dbReference type="ChEBI" id="CHEBI:58937"/>
    </ligand>
</feature>
<dbReference type="CDD" id="cd07033">
    <property type="entry name" value="TPP_PYR_DXS_TK_like"/>
    <property type="match status" value="1"/>
</dbReference>
<evidence type="ECO:0000256" key="2">
    <source>
        <dbReference type="ARBA" id="ARBA00013152"/>
    </source>
</evidence>
<feature type="binding site" evidence="10">
    <location>
        <position position="258"/>
    </location>
    <ligand>
        <name>substrate</name>
    </ligand>
</feature>
<accession>A0A938XV59</accession>
<dbReference type="NCBIfam" id="TIGR00232">
    <property type="entry name" value="tktlase_bact"/>
    <property type="match status" value="1"/>
</dbReference>
<feature type="binding site" evidence="12">
    <location>
        <position position="183"/>
    </location>
    <ligand>
        <name>Mg(2+)</name>
        <dbReference type="ChEBI" id="CHEBI:18420"/>
    </ligand>
</feature>
<feature type="binding site" evidence="10">
    <location>
        <position position="456"/>
    </location>
    <ligand>
        <name>substrate</name>
    </ligand>
</feature>
<keyword evidence="3 17" id="KW-0808">Transferase</keyword>
<reference evidence="17" key="1">
    <citation type="submission" date="2021-01" db="EMBL/GenBank/DDBJ databases">
        <title>Genomic Encyclopedia of Type Strains, Phase IV (KMG-IV): sequencing the most valuable type-strain genomes for metagenomic binning, comparative biology and taxonomic classification.</title>
        <authorList>
            <person name="Goeker M."/>
        </authorList>
    </citation>
    <scope>NUCLEOTIDE SEQUENCE</scope>
    <source>
        <strain evidence="17">DSM 23230</strain>
    </source>
</reference>
<evidence type="ECO:0000256" key="8">
    <source>
        <dbReference type="NCBIfam" id="TIGR00232"/>
    </source>
</evidence>
<dbReference type="FunFam" id="3.40.50.970:FF:000003">
    <property type="entry name" value="Transketolase"/>
    <property type="match status" value="1"/>
</dbReference>
<feature type="binding site" evidence="10">
    <location>
        <position position="379"/>
    </location>
    <ligand>
        <name>substrate</name>
    </ligand>
</feature>
<dbReference type="PANTHER" id="PTHR43522:SF2">
    <property type="entry name" value="TRANSKETOLASE 1-RELATED"/>
    <property type="match status" value="1"/>
</dbReference>
<evidence type="ECO:0000256" key="6">
    <source>
        <dbReference type="ARBA" id="ARBA00023052"/>
    </source>
</evidence>
<evidence type="ECO:0000313" key="17">
    <source>
        <dbReference type="EMBL" id="MBM7557434.1"/>
    </source>
</evidence>
<evidence type="ECO:0000256" key="13">
    <source>
        <dbReference type="PIRSR" id="PIRSR605478-5"/>
    </source>
</evidence>